<dbReference type="Pfam" id="PF02613">
    <property type="entry name" value="Nitrate_red_del"/>
    <property type="match status" value="1"/>
</dbReference>
<name>A0A6G7CI76_9VIBR</name>
<dbReference type="InterPro" id="IPR036411">
    <property type="entry name" value="TorD-like_sf"/>
</dbReference>
<dbReference type="SUPFAM" id="SSF89155">
    <property type="entry name" value="TorD-like"/>
    <property type="match status" value="1"/>
</dbReference>
<dbReference type="Gene3D" id="1.10.3480.10">
    <property type="entry name" value="TorD-like"/>
    <property type="match status" value="1"/>
</dbReference>
<dbReference type="KEGG" id="vzi:G5S32_07260"/>
<dbReference type="InterPro" id="IPR020945">
    <property type="entry name" value="DMSO/NO3_reduct_chaperone"/>
</dbReference>
<dbReference type="EMBL" id="CP049331">
    <property type="protein sequence ID" value="QIH41799.1"/>
    <property type="molecule type" value="Genomic_DNA"/>
</dbReference>
<reference evidence="2 3" key="1">
    <citation type="submission" date="2020-02" db="EMBL/GenBank/DDBJ databases">
        <title>A complete genome of a marine bacterium Vibrio sp. ZWAL4003 isolated from the mangrove sediment with the ability to degrade polysaccharides.</title>
        <authorList>
            <person name="Wu J."/>
            <person name="Qu W."/>
            <person name="Zeng R."/>
        </authorList>
    </citation>
    <scope>NUCLEOTIDE SEQUENCE [LARGE SCALE GENOMIC DNA]</scope>
    <source>
        <strain evidence="2 3">ZWAL4003</strain>
    </source>
</reference>
<organism evidence="2 3">
    <name type="scientific">Vibrio ziniensis</name>
    <dbReference type="NCBI Taxonomy" id="2711221"/>
    <lineage>
        <taxon>Bacteria</taxon>
        <taxon>Pseudomonadati</taxon>
        <taxon>Pseudomonadota</taxon>
        <taxon>Gammaproteobacteria</taxon>
        <taxon>Vibrionales</taxon>
        <taxon>Vibrionaceae</taxon>
        <taxon>Vibrio</taxon>
    </lineage>
</organism>
<gene>
    <name evidence="2" type="ORF">G5S32_07260</name>
</gene>
<dbReference type="Proteomes" id="UP000503003">
    <property type="component" value="Chromosome 1"/>
</dbReference>
<accession>A0A6G7CI76</accession>
<sequence>MEQQQSMRSDIYLLLATLFRQPPTKELLEFLSDLEFEDNGTPMAQAWSELSIASAKINLEAVEDEYHELFIGIGRGEVVPFASWHLTGSLMEKPLADIRLDLSQLGLERSENVKEPEDHIAALCETMAYLCEQTESAQKSFFNSHLAQWYERLVTQITDAQHTSYYHAVAKLMDAFLSLEKVSFTEAKVSKRNTHKIEVKNLTE</sequence>
<keyword evidence="1" id="KW-0143">Chaperone</keyword>
<dbReference type="AlphaFoldDB" id="A0A6G7CI76"/>
<dbReference type="RefSeq" id="WP_165311388.1">
    <property type="nucleotide sequence ID" value="NZ_CP049331.1"/>
</dbReference>
<dbReference type="PANTHER" id="PTHR34227">
    <property type="entry name" value="CHAPERONE PROTEIN YCDY"/>
    <property type="match status" value="1"/>
</dbReference>
<evidence type="ECO:0000313" key="2">
    <source>
        <dbReference type="EMBL" id="QIH41799.1"/>
    </source>
</evidence>
<dbReference type="InterPro" id="IPR050289">
    <property type="entry name" value="TorD/DmsD_chaperones"/>
</dbReference>
<keyword evidence="3" id="KW-1185">Reference proteome</keyword>
<proteinExistence type="predicted"/>
<evidence type="ECO:0000313" key="3">
    <source>
        <dbReference type="Proteomes" id="UP000503003"/>
    </source>
</evidence>
<dbReference type="PANTHER" id="PTHR34227:SF1">
    <property type="entry name" value="DIMETHYL SULFOXIDE REDUCTASE CHAPERONE-RELATED"/>
    <property type="match status" value="1"/>
</dbReference>
<protein>
    <submittedName>
        <fullName evidence="2">Molecular chaperone</fullName>
    </submittedName>
</protein>
<evidence type="ECO:0000256" key="1">
    <source>
        <dbReference type="ARBA" id="ARBA00023186"/>
    </source>
</evidence>